<accession>A0A1S1Z133</accession>
<dbReference type="STRING" id="915059.NH26_11795"/>
<dbReference type="RefSeq" id="WP_044224134.1">
    <property type="nucleotide sequence ID" value="NZ_JRYR02000001.1"/>
</dbReference>
<evidence type="ECO:0000313" key="2">
    <source>
        <dbReference type="Proteomes" id="UP000179797"/>
    </source>
</evidence>
<dbReference type="EMBL" id="JRYR02000001">
    <property type="protein sequence ID" value="OHX66978.1"/>
    <property type="molecule type" value="Genomic_DNA"/>
</dbReference>
<name>A0A1S1Z133_FLAPC</name>
<sequence>MNEDFLHFVWQYKYFQQSHIFTTHQEKIQVLFPGYYNHHAGPDFLDASVLINDIEWHGHIEIHQKASEWYQHQHQDDLKYDNVILHVVLDFDIEVYHQDKTAIPCLELKNLLMTDVVHNYRKLLQTNHSIACKEQIQYVPRLKRIQMLDRILLERVQRKANHILQLLEEKKRDWEETTYTCLAEYLGMKVNNTSLKKLADSIPAKLLRLNAHLPITNEALLFGAAGFLDDNKLDVYAEKLKKEYRFLKHKYNINNKGMSLHEWNFLRLRPANFPSLRIAQLSGLMTQIPHLCSAFLHIQNKQAFYRLMDVAPSSYWLNHYKFGTPTKKEQLKKLGTKTLDSIIINVIVPLQFAYGIDKGNEHFKEKAIDLLESIPAENNKITKAYTAIGLNNRTSLDSQAFLELYNGYCQPKKCMNCCIGHHLMSKKSTRSYIAIEKQS</sequence>
<dbReference type="AlphaFoldDB" id="A0A1S1Z133"/>
<keyword evidence="2" id="KW-1185">Reference proteome</keyword>
<dbReference type="Pfam" id="PF11013">
    <property type="entry name" value="DUF2851"/>
    <property type="match status" value="1"/>
</dbReference>
<dbReference type="Proteomes" id="UP000179797">
    <property type="component" value="Unassembled WGS sequence"/>
</dbReference>
<dbReference type="OrthoDB" id="1005072at2"/>
<reference evidence="1 2" key="1">
    <citation type="journal article" date="2012" name="Int. J. Syst. Evol. Microbiol.">
        <title>Flammeovirga pacifica sp. nov., isolated from deep-sea sediment.</title>
        <authorList>
            <person name="Xu H."/>
            <person name="Fu Y."/>
            <person name="Yang N."/>
            <person name="Ding Z."/>
            <person name="Lai Q."/>
            <person name="Zeng R."/>
        </authorList>
    </citation>
    <scope>NUCLEOTIDE SEQUENCE [LARGE SCALE GENOMIC DNA]</scope>
    <source>
        <strain evidence="2">DSM 24597 / LMG 26175 / WPAGA1</strain>
    </source>
</reference>
<proteinExistence type="predicted"/>
<comment type="caution">
    <text evidence="1">The sequence shown here is derived from an EMBL/GenBank/DDBJ whole genome shotgun (WGS) entry which is preliminary data.</text>
</comment>
<gene>
    <name evidence="1" type="ORF">NH26_11795</name>
</gene>
<organism evidence="1 2">
    <name type="scientific">Flammeovirga pacifica</name>
    <dbReference type="NCBI Taxonomy" id="915059"/>
    <lineage>
        <taxon>Bacteria</taxon>
        <taxon>Pseudomonadati</taxon>
        <taxon>Bacteroidota</taxon>
        <taxon>Cytophagia</taxon>
        <taxon>Cytophagales</taxon>
        <taxon>Flammeovirgaceae</taxon>
        <taxon>Flammeovirga</taxon>
    </lineage>
</organism>
<evidence type="ECO:0000313" key="1">
    <source>
        <dbReference type="EMBL" id="OHX66978.1"/>
    </source>
</evidence>
<protein>
    <recommendedName>
        <fullName evidence="3">DUF2851 domain-containing protein</fullName>
    </recommendedName>
</protein>
<evidence type="ECO:0008006" key="3">
    <source>
        <dbReference type="Google" id="ProtNLM"/>
    </source>
</evidence>
<dbReference type="InterPro" id="IPR021272">
    <property type="entry name" value="DUF2851"/>
</dbReference>